<accession>A0A2C5ZGT7</accession>
<dbReference type="AlphaFoldDB" id="A0A2C5ZGT7"/>
<gene>
    <name evidence="3" type="ORF">CDD82_2610</name>
</gene>
<sequence length="560" mass="61937">MYLSVLVGFLWRLAVTLGQEDGFLDRRSLQGQFEGCRTRGGWAAVPSTLMSDLHLEVMSFQRRPGWYAPESLDCVRIDWEYLEECNGQQTICAKDFVVRQFKGDNTKVPLAKCVDLREPTRRSGLARRFYCYDPHHTTGVYTLCGTLIERTLSNCEGHFPSDYSLIGSGAAARGNVDITRPQSDQGAEDQGDNETEMQNEAQDEVQNETDDTVDKAESSNAEDQDEISNMENNEPARVNSARRLGPLCGLRMGWHVDLNSLKRDVFTDRTSMVKGPDWYKPLVMDCMRLSRREIDSCMLRPVDCARSNVEMNFELNIGQTLQVPLAQCVDLIEPLPDDAVPGNWYCFDIGGGDGLFSICDSVDISPRGCHSRYVVQAKLGPRLTAGSGPPGSEHTHLTIAGAAADFAGPTGGPGTVRLRSSSREDWRDWKPYSNADEIQVAAAGDYYVKGKNGVRHRGFACVGLDRQTYLVADTQGAERGCRSAGESVNPMGDIDVRPGWPTPCDRISDANMAAIPARVICTRAWTHSIDLYACQGIFNRVAFGCSLLMDKNAGKLDWPL</sequence>
<reference evidence="3 4" key="1">
    <citation type="submission" date="2017-06" db="EMBL/GenBank/DDBJ databases">
        <title>Ant-infecting Ophiocordyceps genomes reveal a high diversity of potential behavioral manipulation genes and a possible major role for enterotoxins.</title>
        <authorList>
            <person name="De Bekker C."/>
            <person name="Evans H.C."/>
            <person name="Brachmann A."/>
            <person name="Hughes D.P."/>
        </authorList>
    </citation>
    <scope>NUCLEOTIDE SEQUENCE [LARGE SCALE GENOMIC DNA]</scope>
    <source>
        <strain evidence="3 4">1348a</strain>
    </source>
</reference>
<keyword evidence="4" id="KW-1185">Reference proteome</keyword>
<feature type="compositionally biased region" description="Acidic residues" evidence="1">
    <location>
        <begin position="186"/>
        <end position="211"/>
    </location>
</feature>
<feature type="chain" id="PRO_5012586909" evidence="2">
    <location>
        <begin position="19"/>
        <end position="560"/>
    </location>
</feature>
<dbReference type="EMBL" id="NJEU01000198">
    <property type="protein sequence ID" value="PHH79093.1"/>
    <property type="molecule type" value="Genomic_DNA"/>
</dbReference>
<comment type="caution">
    <text evidence="3">The sequence shown here is derived from an EMBL/GenBank/DDBJ whole genome shotgun (WGS) entry which is preliminary data.</text>
</comment>
<evidence type="ECO:0000313" key="4">
    <source>
        <dbReference type="Proteomes" id="UP000224854"/>
    </source>
</evidence>
<organism evidence="3 4">
    <name type="scientific">Ophiocordyceps australis</name>
    <dbReference type="NCBI Taxonomy" id="1399860"/>
    <lineage>
        <taxon>Eukaryota</taxon>
        <taxon>Fungi</taxon>
        <taxon>Dikarya</taxon>
        <taxon>Ascomycota</taxon>
        <taxon>Pezizomycotina</taxon>
        <taxon>Sordariomycetes</taxon>
        <taxon>Hypocreomycetidae</taxon>
        <taxon>Hypocreales</taxon>
        <taxon>Ophiocordycipitaceae</taxon>
        <taxon>Ophiocordyceps</taxon>
    </lineage>
</organism>
<evidence type="ECO:0000313" key="3">
    <source>
        <dbReference type="EMBL" id="PHH79093.1"/>
    </source>
</evidence>
<name>A0A2C5ZGT7_9HYPO</name>
<dbReference type="Proteomes" id="UP000224854">
    <property type="component" value="Unassembled WGS sequence"/>
</dbReference>
<evidence type="ECO:0000256" key="1">
    <source>
        <dbReference type="SAM" id="MobiDB-lite"/>
    </source>
</evidence>
<evidence type="ECO:0000256" key="2">
    <source>
        <dbReference type="SAM" id="SignalP"/>
    </source>
</evidence>
<feature type="signal peptide" evidence="2">
    <location>
        <begin position="1"/>
        <end position="18"/>
    </location>
</feature>
<keyword evidence="2" id="KW-0732">Signal</keyword>
<proteinExistence type="predicted"/>
<feature type="region of interest" description="Disordered" evidence="1">
    <location>
        <begin position="176"/>
        <end position="238"/>
    </location>
</feature>
<protein>
    <submittedName>
        <fullName evidence="3">Uncharacterized protein</fullName>
    </submittedName>
</protein>